<comment type="caution">
    <text evidence="1">The sequence shown here is derived from an EMBL/GenBank/DDBJ whole genome shotgun (WGS) entry which is preliminary data.</text>
</comment>
<name>A0A0V8ETV2_LACLL</name>
<dbReference type="PATRIC" id="fig|1360.116.peg.2007"/>
<evidence type="ECO:0000313" key="2">
    <source>
        <dbReference type="Proteomes" id="UP000052991"/>
    </source>
</evidence>
<proteinExistence type="predicted"/>
<reference evidence="2" key="1">
    <citation type="submission" date="2015-10" db="EMBL/GenBank/DDBJ databases">
        <title>Draft Genome Sequences of 11 Lactococcus lactis subspecies cremoris strains.</title>
        <authorList>
            <person name="Wels M."/>
            <person name="Backus L."/>
            <person name="Boekhorst J."/>
            <person name="Dijkstra A."/>
            <person name="Beerthuizen M."/>
            <person name="Kelly W."/>
            <person name="Siezen R."/>
            <person name="Bachmann H."/>
            <person name="Van Hijum S."/>
        </authorList>
    </citation>
    <scope>NUCLEOTIDE SEQUENCE [LARGE SCALE GENOMIC DNA]</scope>
    <source>
        <strain evidence="2">N42</strain>
    </source>
</reference>
<dbReference type="RefSeq" id="WP_023189917.1">
    <property type="nucleotide sequence ID" value="NZ_CP070263.2"/>
</dbReference>
<dbReference type="EMBL" id="LKLW01000029">
    <property type="protein sequence ID" value="KSU29292.1"/>
    <property type="molecule type" value="Genomic_DNA"/>
</dbReference>
<protein>
    <submittedName>
        <fullName evidence="1">Uncharacterized protein</fullName>
    </submittedName>
</protein>
<accession>A0A0V8ETV2</accession>
<dbReference type="Proteomes" id="UP000052991">
    <property type="component" value="Unassembled WGS sequence"/>
</dbReference>
<gene>
    <name evidence="1" type="ORF">N42_0532</name>
</gene>
<sequence>MKNIRVKIYGIHDKVSVDAVRVVIENTQEAIFAHVFLDGWAIIKARTPSQLSDIIQALERAQYQISCYSYYVQIS</sequence>
<evidence type="ECO:0000313" key="1">
    <source>
        <dbReference type="EMBL" id="KSU29292.1"/>
    </source>
</evidence>
<dbReference type="AlphaFoldDB" id="A0A0V8ETV2"/>
<organism evidence="1 2">
    <name type="scientific">Lactococcus lactis subsp. lactis</name>
    <name type="common">Streptococcus lactis</name>
    <dbReference type="NCBI Taxonomy" id="1360"/>
    <lineage>
        <taxon>Bacteria</taxon>
        <taxon>Bacillati</taxon>
        <taxon>Bacillota</taxon>
        <taxon>Bacilli</taxon>
        <taxon>Lactobacillales</taxon>
        <taxon>Streptococcaceae</taxon>
        <taxon>Lactococcus</taxon>
    </lineage>
</organism>